<dbReference type="GO" id="GO:0022857">
    <property type="term" value="F:transmembrane transporter activity"/>
    <property type="evidence" value="ECO:0007669"/>
    <property type="project" value="InterPro"/>
</dbReference>
<comment type="caution">
    <text evidence="8">The sequence shown here is derived from an EMBL/GenBank/DDBJ whole genome shotgun (WGS) entry which is preliminary data.</text>
</comment>
<dbReference type="OrthoDB" id="9800654at2"/>
<dbReference type="InterPro" id="IPR003439">
    <property type="entry name" value="ABC_transporter-like_ATP-bd"/>
</dbReference>
<gene>
    <name evidence="8" type="ORF">C8D97_107138</name>
</gene>
<evidence type="ECO:0000313" key="8">
    <source>
        <dbReference type="EMBL" id="PWK49973.1"/>
    </source>
</evidence>
<organism evidence="8 9">
    <name type="scientific">Pleionea mediterranea</name>
    <dbReference type="NCBI Taxonomy" id="523701"/>
    <lineage>
        <taxon>Bacteria</taxon>
        <taxon>Pseudomonadati</taxon>
        <taxon>Pseudomonadota</taxon>
        <taxon>Gammaproteobacteria</taxon>
        <taxon>Oceanospirillales</taxon>
        <taxon>Pleioneaceae</taxon>
        <taxon>Pleionea</taxon>
    </lineage>
</organism>
<name>A0A316FNY3_9GAMM</name>
<dbReference type="PROSITE" id="PS00211">
    <property type="entry name" value="ABC_TRANSPORTER_1"/>
    <property type="match status" value="1"/>
</dbReference>
<dbReference type="Gene3D" id="3.40.50.300">
    <property type="entry name" value="P-loop containing nucleotide triphosphate hydrolases"/>
    <property type="match status" value="1"/>
</dbReference>
<keyword evidence="4" id="KW-0067">ATP-binding</keyword>
<keyword evidence="9" id="KW-1185">Reference proteome</keyword>
<evidence type="ECO:0000259" key="7">
    <source>
        <dbReference type="PROSITE" id="PS50893"/>
    </source>
</evidence>
<dbReference type="Pfam" id="PF00005">
    <property type="entry name" value="ABC_tran"/>
    <property type="match status" value="1"/>
</dbReference>
<feature type="domain" description="ABC transporter" evidence="7">
    <location>
        <begin position="7"/>
        <end position="216"/>
    </location>
</feature>
<dbReference type="PANTHER" id="PTHR43499:SF1">
    <property type="entry name" value="ABC TRANSPORTER I FAMILY MEMBER 1"/>
    <property type="match status" value="1"/>
</dbReference>
<dbReference type="PROSITE" id="PS50893">
    <property type="entry name" value="ABC_TRANSPORTER_2"/>
    <property type="match status" value="1"/>
</dbReference>
<evidence type="ECO:0000256" key="6">
    <source>
        <dbReference type="ARBA" id="ARBA00023136"/>
    </source>
</evidence>
<dbReference type="Proteomes" id="UP000245790">
    <property type="component" value="Unassembled WGS sequence"/>
</dbReference>
<dbReference type="SMART" id="SM00382">
    <property type="entry name" value="AAA"/>
    <property type="match status" value="1"/>
</dbReference>
<evidence type="ECO:0000256" key="2">
    <source>
        <dbReference type="ARBA" id="ARBA00022741"/>
    </source>
</evidence>
<evidence type="ECO:0000256" key="1">
    <source>
        <dbReference type="ARBA" id="ARBA00022448"/>
    </source>
</evidence>
<dbReference type="AlphaFoldDB" id="A0A316FNY3"/>
<keyword evidence="1" id="KW-0813">Transport</keyword>
<keyword evidence="2" id="KW-0547">Nucleotide-binding</keyword>
<sequence length="220" mass="24369">MFSEFSLDGKNLALIRGERLLFKGCCFSVSNGQVLQIQGPNGAGKTSLLRVICGLLESDSGELVWSLEKKIADFASFYQKLIYLGHQLGIKPQLTVSENIAFYYALRDASDNNTPKQQSNSLFQQAIQRVGLSGYEDELAAHLSQGQKRRVSLARLMTEKASIWILDEPFVALDTQGQAWLSRLIEQHTENGGAVIFTSHQPVALTTPVKTLQIEAVEHD</sequence>
<accession>A0A316FNY3</accession>
<evidence type="ECO:0000256" key="4">
    <source>
        <dbReference type="ARBA" id="ARBA00022840"/>
    </source>
</evidence>
<dbReference type="NCBIfam" id="TIGR01189">
    <property type="entry name" value="ccmA"/>
    <property type="match status" value="1"/>
</dbReference>
<dbReference type="InterPro" id="IPR005895">
    <property type="entry name" value="ABC_transptr_haem_export_CcmA"/>
</dbReference>
<dbReference type="RefSeq" id="WP_109763755.1">
    <property type="nucleotide sequence ID" value="NZ_QGGU01000007.1"/>
</dbReference>
<dbReference type="InterPro" id="IPR003593">
    <property type="entry name" value="AAA+_ATPase"/>
</dbReference>
<dbReference type="GO" id="GO:0016887">
    <property type="term" value="F:ATP hydrolysis activity"/>
    <property type="evidence" value="ECO:0007669"/>
    <property type="project" value="InterPro"/>
</dbReference>
<dbReference type="InterPro" id="IPR027417">
    <property type="entry name" value="P-loop_NTPase"/>
</dbReference>
<keyword evidence="6" id="KW-0472">Membrane</keyword>
<evidence type="ECO:0000313" key="9">
    <source>
        <dbReference type="Proteomes" id="UP000245790"/>
    </source>
</evidence>
<dbReference type="SUPFAM" id="SSF52540">
    <property type="entry name" value="P-loop containing nucleoside triphosphate hydrolases"/>
    <property type="match status" value="1"/>
</dbReference>
<evidence type="ECO:0000256" key="3">
    <source>
        <dbReference type="ARBA" id="ARBA00022748"/>
    </source>
</evidence>
<dbReference type="PANTHER" id="PTHR43499">
    <property type="entry name" value="ABC TRANSPORTER I FAMILY MEMBER 1"/>
    <property type="match status" value="1"/>
</dbReference>
<keyword evidence="5" id="KW-1278">Translocase</keyword>
<dbReference type="InterPro" id="IPR017871">
    <property type="entry name" value="ABC_transporter-like_CS"/>
</dbReference>
<proteinExistence type="predicted"/>
<dbReference type="GO" id="GO:0017004">
    <property type="term" value="P:cytochrome complex assembly"/>
    <property type="evidence" value="ECO:0007669"/>
    <property type="project" value="UniProtKB-KW"/>
</dbReference>
<keyword evidence="3" id="KW-0201">Cytochrome c-type biogenesis</keyword>
<protein>
    <submittedName>
        <fullName evidence="8">Heme exporter protein A</fullName>
    </submittedName>
</protein>
<dbReference type="EMBL" id="QGGU01000007">
    <property type="protein sequence ID" value="PWK49973.1"/>
    <property type="molecule type" value="Genomic_DNA"/>
</dbReference>
<dbReference type="GO" id="GO:0005524">
    <property type="term" value="F:ATP binding"/>
    <property type="evidence" value="ECO:0007669"/>
    <property type="project" value="UniProtKB-KW"/>
</dbReference>
<evidence type="ECO:0000256" key="5">
    <source>
        <dbReference type="ARBA" id="ARBA00022967"/>
    </source>
</evidence>
<dbReference type="NCBIfam" id="NF010061">
    <property type="entry name" value="PRK13538.1"/>
    <property type="match status" value="1"/>
</dbReference>
<reference evidence="8 9" key="1">
    <citation type="submission" date="2018-05" db="EMBL/GenBank/DDBJ databases">
        <title>Genomic Encyclopedia of Type Strains, Phase IV (KMG-IV): sequencing the most valuable type-strain genomes for metagenomic binning, comparative biology and taxonomic classification.</title>
        <authorList>
            <person name="Goeker M."/>
        </authorList>
    </citation>
    <scope>NUCLEOTIDE SEQUENCE [LARGE SCALE GENOMIC DNA]</scope>
    <source>
        <strain evidence="8 9">DSM 25350</strain>
    </source>
</reference>